<dbReference type="AlphaFoldDB" id="A0A1F6AQ21"/>
<organism evidence="1 2">
    <name type="scientific">Candidatus Gottesmanbacteria bacterium RIFCSPLOWO2_01_FULL_39_12b</name>
    <dbReference type="NCBI Taxonomy" id="1798388"/>
    <lineage>
        <taxon>Bacteria</taxon>
        <taxon>Candidatus Gottesmaniibacteriota</taxon>
    </lineage>
</organism>
<dbReference type="EMBL" id="MFJR01000007">
    <property type="protein sequence ID" value="OGG26790.1"/>
    <property type="molecule type" value="Genomic_DNA"/>
</dbReference>
<evidence type="ECO:0000313" key="2">
    <source>
        <dbReference type="Proteomes" id="UP000176609"/>
    </source>
</evidence>
<name>A0A1F6AQ21_9BACT</name>
<dbReference type="Proteomes" id="UP000176609">
    <property type="component" value="Unassembled WGS sequence"/>
</dbReference>
<reference evidence="1 2" key="1">
    <citation type="journal article" date="2016" name="Nat. Commun.">
        <title>Thousands of microbial genomes shed light on interconnected biogeochemical processes in an aquifer system.</title>
        <authorList>
            <person name="Anantharaman K."/>
            <person name="Brown C.T."/>
            <person name="Hug L.A."/>
            <person name="Sharon I."/>
            <person name="Castelle C.J."/>
            <person name="Probst A.J."/>
            <person name="Thomas B.C."/>
            <person name="Singh A."/>
            <person name="Wilkins M.J."/>
            <person name="Karaoz U."/>
            <person name="Brodie E.L."/>
            <person name="Williams K.H."/>
            <person name="Hubbard S.S."/>
            <person name="Banfield J.F."/>
        </authorList>
    </citation>
    <scope>NUCLEOTIDE SEQUENCE [LARGE SCALE GENOMIC DNA]</scope>
</reference>
<gene>
    <name evidence="1" type="ORF">A2960_01305</name>
</gene>
<evidence type="ECO:0000313" key="1">
    <source>
        <dbReference type="EMBL" id="OGG26790.1"/>
    </source>
</evidence>
<sequence length="103" mass="12184">MTISKMSNKREIEINGEDLKFIYGDGYELFKQKIIPNCNCGRCDSHYQSTIVNYKIFLNDLNDIILKGFCQKCNSPVNRYVETGEVEEYQERIKKVRKRYSLN</sequence>
<protein>
    <submittedName>
        <fullName evidence="1">Uncharacterized protein</fullName>
    </submittedName>
</protein>
<proteinExistence type="predicted"/>
<comment type="caution">
    <text evidence="1">The sequence shown here is derived from an EMBL/GenBank/DDBJ whole genome shotgun (WGS) entry which is preliminary data.</text>
</comment>
<accession>A0A1F6AQ21</accession>